<dbReference type="InterPro" id="IPR036866">
    <property type="entry name" value="RibonucZ/Hydroxyglut_hydro"/>
</dbReference>
<gene>
    <name evidence="2" type="ORF">Agub_g2712</name>
</gene>
<dbReference type="PANTHER" id="PTHR46504:SF2">
    <property type="entry name" value="TRNASE Z TRZ1"/>
    <property type="match status" value="1"/>
</dbReference>
<comment type="caution">
    <text evidence="2">The sequence shown here is derived from an EMBL/GenBank/DDBJ whole genome shotgun (WGS) entry which is preliminary data.</text>
</comment>
<dbReference type="PANTHER" id="PTHR46504">
    <property type="entry name" value="TRNASE Z TRZ1"/>
    <property type="match status" value="1"/>
</dbReference>
<evidence type="ECO:0000256" key="1">
    <source>
        <dbReference type="SAM" id="MobiDB-lite"/>
    </source>
</evidence>
<feature type="region of interest" description="Disordered" evidence="1">
    <location>
        <begin position="13"/>
        <end position="68"/>
    </location>
</feature>
<reference evidence="2 3" key="1">
    <citation type="journal article" date="2021" name="Sci. Rep.">
        <title>Genome sequencing of the multicellular alga Astrephomene provides insights into convergent evolution of germ-soma differentiation.</title>
        <authorList>
            <person name="Yamashita S."/>
            <person name="Yamamoto K."/>
            <person name="Matsuzaki R."/>
            <person name="Suzuki S."/>
            <person name="Yamaguchi H."/>
            <person name="Hirooka S."/>
            <person name="Minakuchi Y."/>
            <person name="Miyagishima S."/>
            <person name="Kawachi M."/>
            <person name="Toyoda A."/>
            <person name="Nozaki H."/>
        </authorList>
    </citation>
    <scope>NUCLEOTIDE SEQUENCE [LARGE SCALE GENOMIC DNA]</scope>
    <source>
        <strain evidence="2 3">NIES-4017</strain>
    </source>
</reference>
<organism evidence="2 3">
    <name type="scientific">Astrephomene gubernaculifera</name>
    <dbReference type="NCBI Taxonomy" id="47775"/>
    <lineage>
        <taxon>Eukaryota</taxon>
        <taxon>Viridiplantae</taxon>
        <taxon>Chlorophyta</taxon>
        <taxon>core chlorophytes</taxon>
        <taxon>Chlorophyceae</taxon>
        <taxon>CS clade</taxon>
        <taxon>Chlamydomonadales</taxon>
        <taxon>Astrephomenaceae</taxon>
        <taxon>Astrephomene</taxon>
    </lineage>
</organism>
<name>A0AAD3DHI3_9CHLO</name>
<sequence length="445" mass="46663">MLESLKRAFKEATNVASQHATNGGGGGGNGDGPAAAASGNLHGSEVAQSPGSGAASDAATHSSNGASVRVPALNPPAVCADSRQTRISVCGLELEGVSIAGQETCIIVPRAKVAFDIGRCPQRACFQQTVLLSHTHLDHVGGLPFHVCTRNMHGLPPSRVVVPEGFSAGVRRLVDVAAELQGMQPLGFEVQELQADGELLLPSGYLCRAFPTTHTLPSQGYVLYSQRRKLRPELQGLTQEEVRQRRRAGEEVTVTVQVPEIAFTGDTTAAFLDGTMTQQQEQEQQQQQQYGQEAAAAAAESGPATAVGKGEADARGEGGEQGGEEGTAAAAPADGGVDNTDSGRLKSGSSCSSCNGNAVLADALRARVLIMELTFLDDVCVDEARGKGHMHIADFVAAAHRFQNEAILLTHFSPRYNRSHILEALNTLLPPALRAKCVPLLNGIE</sequence>
<dbReference type="EMBL" id="BMAR01000002">
    <property type="protein sequence ID" value="GFR41920.1"/>
    <property type="molecule type" value="Genomic_DNA"/>
</dbReference>
<feature type="region of interest" description="Disordered" evidence="1">
    <location>
        <begin position="276"/>
        <end position="352"/>
    </location>
</feature>
<protein>
    <recommendedName>
        <fullName evidence="4">Metallo-beta-lactamase domain-containing protein</fullName>
    </recommendedName>
</protein>
<proteinExistence type="predicted"/>
<evidence type="ECO:0008006" key="4">
    <source>
        <dbReference type="Google" id="ProtNLM"/>
    </source>
</evidence>
<dbReference type="Proteomes" id="UP001054857">
    <property type="component" value="Unassembled WGS sequence"/>
</dbReference>
<evidence type="ECO:0000313" key="3">
    <source>
        <dbReference type="Proteomes" id="UP001054857"/>
    </source>
</evidence>
<feature type="compositionally biased region" description="Gly residues" evidence="1">
    <location>
        <begin position="22"/>
        <end position="31"/>
    </location>
</feature>
<feature type="compositionally biased region" description="Low complexity" evidence="1">
    <location>
        <begin position="278"/>
        <end position="300"/>
    </location>
</feature>
<accession>A0AAD3DHI3</accession>
<dbReference type="AlphaFoldDB" id="A0AAD3DHI3"/>
<dbReference type="SUPFAM" id="SSF56281">
    <property type="entry name" value="Metallo-hydrolase/oxidoreductase"/>
    <property type="match status" value="2"/>
</dbReference>
<evidence type="ECO:0000313" key="2">
    <source>
        <dbReference type="EMBL" id="GFR41920.1"/>
    </source>
</evidence>
<feature type="compositionally biased region" description="Low complexity" evidence="1">
    <location>
        <begin position="326"/>
        <end position="336"/>
    </location>
</feature>
<keyword evidence="3" id="KW-1185">Reference proteome</keyword>
<dbReference type="Gene3D" id="3.60.15.10">
    <property type="entry name" value="Ribonuclease Z/Hydroxyacylglutathione hydrolase-like"/>
    <property type="match status" value="2"/>
</dbReference>